<evidence type="ECO:0000259" key="3">
    <source>
        <dbReference type="Pfam" id="PF00535"/>
    </source>
</evidence>
<dbReference type="RefSeq" id="WP_157692105.1">
    <property type="nucleotide sequence ID" value="NZ_JALEUD010000021.1"/>
</dbReference>
<accession>A0A1H1KXK2</accession>
<dbReference type="Pfam" id="PF00535">
    <property type="entry name" value="Glycos_transf_2"/>
    <property type="match status" value="1"/>
</dbReference>
<gene>
    <name evidence="4" type="ORF">SAMN04489857_0413</name>
</gene>
<dbReference type="InterPro" id="IPR001173">
    <property type="entry name" value="Glyco_trans_2-like"/>
</dbReference>
<dbReference type="EMBL" id="LT629759">
    <property type="protein sequence ID" value="SDR66419.1"/>
    <property type="molecule type" value="Genomic_DNA"/>
</dbReference>
<dbReference type="Proteomes" id="UP000199480">
    <property type="component" value="Chromosome I"/>
</dbReference>
<dbReference type="SUPFAM" id="SSF53448">
    <property type="entry name" value="Nucleotide-diphospho-sugar transferases"/>
    <property type="match status" value="1"/>
</dbReference>
<organism evidence="4 5">
    <name type="scientific">Parafannyhessea umbonata</name>
    <dbReference type="NCBI Taxonomy" id="604330"/>
    <lineage>
        <taxon>Bacteria</taxon>
        <taxon>Bacillati</taxon>
        <taxon>Actinomycetota</taxon>
        <taxon>Coriobacteriia</taxon>
        <taxon>Coriobacteriales</taxon>
        <taxon>Atopobiaceae</taxon>
        <taxon>Parafannyhessea</taxon>
    </lineage>
</organism>
<reference evidence="5" key="1">
    <citation type="submission" date="2016-10" db="EMBL/GenBank/DDBJ databases">
        <authorList>
            <person name="Varghese N."/>
            <person name="Submissions S."/>
        </authorList>
    </citation>
    <scope>NUCLEOTIDE SEQUENCE [LARGE SCALE GENOMIC DNA]</scope>
    <source>
        <strain evidence="5">DSM 22620</strain>
    </source>
</reference>
<feature type="domain" description="Glycosyltransferase 2-like" evidence="3">
    <location>
        <begin position="10"/>
        <end position="147"/>
    </location>
</feature>
<dbReference type="GO" id="GO:0016757">
    <property type="term" value="F:glycosyltransferase activity"/>
    <property type="evidence" value="ECO:0007669"/>
    <property type="project" value="UniProtKB-KW"/>
</dbReference>
<dbReference type="Gene3D" id="3.90.550.10">
    <property type="entry name" value="Spore Coat Polysaccharide Biosynthesis Protein SpsA, Chain A"/>
    <property type="match status" value="1"/>
</dbReference>
<keyword evidence="2 4" id="KW-0808">Transferase</keyword>
<evidence type="ECO:0000256" key="1">
    <source>
        <dbReference type="ARBA" id="ARBA00022676"/>
    </source>
</evidence>
<name>A0A1H1KXK2_9ACTN</name>
<dbReference type="PANTHER" id="PTHR22916:SF51">
    <property type="entry name" value="GLYCOSYLTRANSFERASE EPSH-RELATED"/>
    <property type="match status" value="1"/>
</dbReference>
<evidence type="ECO:0000313" key="5">
    <source>
        <dbReference type="Proteomes" id="UP000199480"/>
    </source>
</evidence>
<proteinExistence type="predicted"/>
<dbReference type="CDD" id="cd00761">
    <property type="entry name" value="Glyco_tranf_GTA_type"/>
    <property type="match status" value="1"/>
</dbReference>
<evidence type="ECO:0000256" key="2">
    <source>
        <dbReference type="ARBA" id="ARBA00022679"/>
    </source>
</evidence>
<dbReference type="GeneID" id="78499790"/>
<keyword evidence="1" id="KW-0328">Glycosyltransferase</keyword>
<sequence>MLEDASSKVSVIVPIYNAGKFLRQCLDSICNQTHRELEIILIDDGCTDGSPAVIDEYAARDPRVRAVHKENGGYGAGCNRGLQMATGRWVSIVEPDDYLDLTMYQDMLDFAATFEDQIDIVKCPWTEVARWDDPARTSARPCQLASRMVTCEKPFTISDRPMLIATHPSIWSAIYRTDFINEKGIRFIEYPGAGWADNPFLIETMCQASSVVYLNECYYNYRIDLPGSTRNHKTPDLVTRPFDRWVTMLDVIRRLGITDPKVLAAHYDRGFTYAYGAEYDDGKDNPLVVEGEKRIFGMMDPAIVERMCELPLNRLRRYCELTGRPMPAHAGLARGAYLLGSTKSTVDAFGLGKVVSMVARHGLITVTDKIKR</sequence>
<dbReference type="InterPro" id="IPR029044">
    <property type="entry name" value="Nucleotide-diphossugar_trans"/>
</dbReference>
<dbReference type="PANTHER" id="PTHR22916">
    <property type="entry name" value="GLYCOSYLTRANSFERASE"/>
    <property type="match status" value="1"/>
</dbReference>
<protein>
    <submittedName>
        <fullName evidence="4">Glycosyl transferase family 2</fullName>
    </submittedName>
</protein>
<dbReference type="AlphaFoldDB" id="A0A1H1KXK2"/>
<dbReference type="OrthoDB" id="1666828at2"/>
<evidence type="ECO:0000313" key="4">
    <source>
        <dbReference type="EMBL" id="SDR66419.1"/>
    </source>
</evidence>